<accession>A0A9E8G3Y6</accession>
<feature type="domain" description="Minor capsid protein P11 C-terminal conserved region" evidence="3">
    <location>
        <begin position="97"/>
        <end position="178"/>
    </location>
</feature>
<reference evidence="4" key="1">
    <citation type="submission" date="2022-10" db="EMBL/GenBank/DDBJ databases">
        <title>Genomics discovery of giant fungal viruses from subsurface oceanic crustal fluids.</title>
        <authorList>
            <person name="Bhattacharjee A.S."/>
            <person name="Schulz F."/>
            <person name="Woyke T."/>
            <person name="Orcutt B.N."/>
            <person name="Matinez Martinez J."/>
        </authorList>
    </citation>
    <scope>NUCLEOTIDE SEQUENCE</scope>
    <source>
        <strain evidence="4">VSAG1.JdFR</strain>
        <strain evidence="5">VSAG8.JdFR</strain>
    </source>
</reference>
<keyword evidence="2" id="KW-1133">Transmembrane helix</keyword>
<sequence>MDFVKSLEKFVKSQTFFIVLALVVLVVGFNYYSNNKSSLLSGFRSLETPPVQSSEGNTSVNSPVQGVSESPEVGAPISGIAGPAVQNGNCTAKQISNPADLLPRDTNSEWAQLNPNGVGDLQNISLLKAGHHIGINTVGSNLRNANLQIRSEPVIPKSSVGPWLNSTIEPDCVRPKLEIGGPSC</sequence>
<dbReference type="EMBL" id="OP765584">
    <property type="protein sequence ID" value="UZT29260.1"/>
    <property type="molecule type" value="Genomic_DNA"/>
</dbReference>
<evidence type="ECO:0000256" key="2">
    <source>
        <dbReference type="SAM" id="Phobius"/>
    </source>
</evidence>
<dbReference type="InterPro" id="IPR055730">
    <property type="entry name" value="P11_C"/>
</dbReference>
<organism evidence="4">
    <name type="scientific">Nucleocytoviricota sp</name>
    <dbReference type="NCBI Taxonomy" id="2809609"/>
    <lineage>
        <taxon>Viruses</taxon>
        <taxon>Varidnaviria</taxon>
        <taxon>Bamfordvirae</taxon>
        <taxon>Nucleocytoviricota</taxon>
    </lineage>
</organism>
<name>A0A9E8G3Y6_9VIRU</name>
<feature type="region of interest" description="Disordered" evidence="1">
    <location>
        <begin position="47"/>
        <end position="72"/>
    </location>
</feature>
<feature type="compositionally biased region" description="Polar residues" evidence="1">
    <location>
        <begin position="50"/>
        <end position="68"/>
    </location>
</feature>
<evidence type="ECO:0000256" key="1">
    <source>
        <dbReference type="SAM" id="MobiDB-lite"/>
    </source>
</evidence>
<dbReference type="EMBL" id="OP765507">
    <property type="protein sequence ID" value="UZT28908.1"/>
    <property type="molecule type" value="Genomic_DNA"/>
</dbReference>
<evidence type="ECO:0000259" key="3">
    <source>
        <dbReference type="Pfam" id="PF23983"/>
    </source>
</evidence>
<proteinExistence type="predicted"/>
<keyword evidence="2" id="KW-0472">Membrane</keyword>
<dbReference type="Pfam" id="PF23983">
    <property type="entry name" value="P11_C"/>
    <property type="match status" value="1"/>
</dbReference>
<feature type="transmembrane region" description="Helical" evidence="2">
    <location>
        <begin position="15"/>
        <end position="32"/>
    </location>
</feature>
<keyword evidence="2" id="KW-0812">Transmembrane</keyword>
<protein>
    <recommendedName>
        <fullName evidence="3">Minor capsid protein P11 C-terminal conserved region domain-containing protein</fullName>
    </recommendedName>
</protein>
<evidence type="ECO:0000313" key="4">
    <source>
        <dbReference type="EMBL" id="UZT28908.1"/>
    </source>
</evidence>
<evidence type="ECO:0000313" key="5">
    <source>
        <dbReference type="EMBL" id="UZT29260.1"/>
    </source>
</evidence>